<evidence type="ECO:0000259" key="4">
    <source>
        <dbReference type="Pfam" id="PF13439"/>
    </source>
</evidence>
<dbReference type="Pfam" id="PF13692">
    <property type="entry name" value="Glyco_trans_1_4"/>
    <property type="match status" value="1"/>
</dbReference>
<keyword evidence="2" id="KW-0328">Glycosyltransferase</keyword>
<protein>
    <recommendedName>
        <fullName evidence="1">D-inositol 3-phosphate glycosyltransferase</fullName>
    </recommendedName>
</protein>
<dbReference type="Pfam" id="PF13439">
    <property type="entry name" value="Glyco_transf_4"/>
    <property type="match status" value="1"/>
</dbReference>
<proteinExistence type="predicted"/>
<evidence type="ECO:0000313" key="6">
    <source>
        <dbReference type="Proteomes" id="UP001139168"/>
    </source>
</evidence>
<keyword evidence="6" id="KW-1185">Reference proteome</keyword>
<dbReference type="EMBL" id="JAJFZQ010000008">
    <property type="protein sequence ID" value="MCC3267161.1"/>
    <property type="molecule type" value="Genomic_DNA"/>
</dbReference>
<dbReference type="PANTHER" id="PTHR45947">
    <property type="entry name" value="SULFOQUINOVOSYL TRANSFERASE SQD2"/>
    <property type="match status" value="1"/>
</dbReference>
<feature type="domain" description="Glycosyltransferase subfamily 4-like N-terminal" evidence="4">
    <location>
        <begin position="28"/>
        <end position="195"/>
    </location>
</feature>
<organism evidence="5 6">
    <name type="scientific">Arthrobacter gengyunqii</name>
    <dbReference type="NCBI Taxonomy" id="2886940"/>
    <lineage>
        <taxon>Bacteria</taxon>
        <taxon>Bacillati</taxon>
        <taxon>Actinomycetota</taxon>
        <taxon>Actinomycetes</taxon>
        <taxon>Micrococcales</taxon>
        <taxon>Micrococcaceae</taxon>
        <taxon>Arthrobacter</taxon>
    </lineage>
</organism>
<sequence>MVASTPEDPATGSTKSIAFVVNNYPPKVGGVELHISALARQLSDRGLTVTVITLDNAHPSAEEDGVRVVRLKGTPSVGGVLAFPWPGARRRIMTVLREVDADLVSTHTRFFPMSYLGVRAARRLALPAIHTEHGSDFVRGVPAFVSVASKAVDRTMGRAVLRGAGKVLAISDGSRAFVRRLADVDAQVFHNAIDTGFFSAEAPTAPAHPTHLVYVGRVVAGKGWQRVVEVAEALHPTHPGLHVHFIGDGAQRPLLEQAVASASHPDRFTVHGYLDGEGIRGILAGGVLLNPTELAEGFQTTLLEAVAAGAAVISTPVAAAEYLRGQGASVRTVAADNGQAWVQSTEQALSEPLETVPDQLLESMDWAGRTDDFLREAANITPRGHRK</sequence>
<reference evidence="5" key="1">
    <citation type="submission" date="2021-10" db="EMBL/GenBank/DDBJ databases">
        <title>Novel species in genus Arthrobacter.</title>
        <authorList>
            <person name="Liu Y."/>
        </authorList>
    </citation>
    <scope>NUCLEOTIDE SEQUENCE</scope>
    <source>
        <strain evidence="5">Zg-Y786</strain>
    </source>
</reference>
<dbReference type="Proteomes" id="UP001139168">
    <property type="component" value="Unassembled WGS sequence"/>
</dbReference>
<name>A0ABS8GMR2_9MICC</name>
<evidence type="ECO:0000256" key="3">
    <source>
        <dbReference type="ARBA" id="ARBA00022679"/>
    </source>
</evidence>
<dbReference type="InterPro" id="IPR028098">
    <property type="entry name" value="Glyco_trans_4-like_N"/>
</dbReference>
<comment type="caution">
    <text evidence="5">The sequence shown here is derived from an EMBL/GenBank/DDBJ whole genome shotgun (WGS) entry which is preliminary data.</text>
</comment>
<gene>
    <name evidence="5" type="ORF">LJ752_14055</name>
</gene>
<dbReference type="CDD" id="cd03801">
    <property type="entry name" value="GT4_PimA-like"/>
    <property type="match status" value="1"/>
</dbReference>
<evidence type="ECO:0000313" key="5">
    <source>
        <dbReference type="EMBL" id="MCC3267161.1"/>
    </source>
</evidence>
<evidence type="ECO:0000256" key="1">
    <source>
        <dbReference type="ARBA" id="ARBA00021292"/>
    </source>
</evidence>
<dbReference type="PANTHER" id="PTHR45947:SF3">
    <property type="entry name" value="SULFOQUINOVOSYL TRANSFERASE SQD2"/>
    <property type="match status" value="1"/>
</dbReference>
<keyword evidence="3" id="KW-0808">Transferase</keyword>
<dbReference type="RefSeq" id="WP_227892091.1">
    <property type="nucleotide sequence ID" value="NZ_JAJFZQ010000008.1"/>
</dbReference>
<accession>A0ABS8GMR2</accession>
<dbReference type="SUPFAM" id="SSF53756">
    <property type="entry name" value="UDP-Glycosyltransferase/glycogen phosphorylase"/>
    <property type="match status" value="1"/>
</dbReference>
<evidence type="ECO:0000256" key="2">
    <source>
        <dbReference type="ARBA" id="ARBA00022676"/>
    </source>
</evidence>
<dbReference type="Gene3D" id="3.40.50.2000">
    <property type="entry name" value="Glycogen Phosphorylase B"/>
    <property type="match status" value="2"/>
</dbReference>
<dbReference type="InterPro" id="IPR050194">
    <property type="entry name" value="Glycosyltransferase_grp1"/>
</dbReference>